<dbReference type="STRING" id="717606.PaecuDRAFT_3069"/>
<gene>
    <name evidence="1" type="ORF">PaecuDRAFT_3069</name>
</gene>
<dbReference type="eggNOG" id="ENOG5032Y7E">
    <property type="taxonomic scope" value="Bacteria"/>
</dbReference>
<keyword evidence="2" id="KW-1185">Reference proteome</keyword>
<dbReference type="OrthoDB" id="1799385at2"/>
<accession>E0IBN0</accession>
<protein>
    <recommendedName>
        <fullName evidence="3">Coat F domain protein</fullName>
    </recommendedName>
</protein>
<reference evidence="1 2" key="1">
    <citation type="submission" date="2010-07" db="EMBL/GenBank/DDBJ databases">
        <title>The draft genome of Paenibacillus curdlanolyticus YK9.</title>
        <authorList>
            <consortium name="US DOE Joint Genome Institute (JGI-PGF)"/>
            <person name="Lucas S."/>
            <person name="Copeland A."/>
            <person name="Lapidus A."/>
            <person name="Cheng J.-F."/>
            <person name="Bruce D."/>
            <person name="Goodwin L."/>
            <person name="Pitluck S."/>
            <person name="Land M.L."/>
            <person name="Hauser L."/>
            <person name="Chang Y.-J."/>
            <person name="Jeffries C."/>
            <person name="Anderson I.J."/>
            <person name="Johnson E."/>
            <person name="Loganathan U."/>
            <person name="Mulhopadhyay B."/>
            <person name="Kyrpides N."/>
            <person name="Woyke T.J."/>
        </authorList>
    </citation>
    <scope>NUCLEOTIDE SEQUENCE [LARGE SCALE GENOMIC DNA]</scope>
    <source>
        <strain evidence="1 2">YK9</strain>
    </source>
</reference>
<name>E0IBN0_9BACL</name>
<proteinExistence type="predicted"/>
<dbReference type="AlphaFoldDB" id="E0IBN0"/>
<evidence type="ECO:0000313" key="1">
    <source>
        <dbReference type="EMBL" id="EFM10110.1"/>
    </source>
</evidence>
<sequence length="93" mass="10986">MQQQQAQNQAQQPLMARPPQVVTTKDFQYLKDMLSWELNAMKKCHHFAKETSCQQSKQAIDKAGQMHQRHYELLLKHLQNNNTEELKKVPQIQ</sequence>
<dbReference type="Proteomes" id="UP000005387">
    <property type="component" value="Unassembled WGS sequence"/>
</dbReference>
<evidence type="ECO:0000313" key="2">
    <source>
        <dbReference type="Proteomes" id="UP000005387"/>
    </source>
</evidence>
<organism evidence="1 2">
    <name type="scientific">Paenibacillus curdlanolyticus YK9</name>
    <dbReference type="NCBI Taxonomy" id="717606"/>
    <lineage>
        <taxon>Bacteria</taxon>
        <taxon>Bacillati</taxon>
        <taxon>Bacillota</taxon>
        <taxon>Bacilli</taxon>
        <taxon>Bacillales</taxon>
        <taxon>Paenibacillaceae</taxon>
        <taxon>Paenibacillus</taxon>
    </lineage>
</organism>
<evidence type="ECO:0008006" key="3">
    <source>
        <dbReference type="Google" id="ProtNLM"/>
    </source>
</evidence>
<dbReference type="RefSeq" id="WP_006039057.1">
    <property type="nucleotide sequence ID" value="NZ_AEDD01000008.1"/>
</dbReference>
<dbReference type="EMBL" id="AEDD01000008">
    <property type="protein sequence ID" value="EFM10110.1"/>
    <property type="molecule type" value="Genomic_DNA"/>
</dbReference>